<dbReference type="InterPro" id="IPR004038">
    <property type="entry name" value="Ribosomal_eL8/eL30/eS12/Gad45"/>
</dbReference>
<dbReference type="AlphaFoldDB" id="A0AA42DP10"/>
<keyword evidence="3" id="KW-1185">Reference proteome</keyword>
<accession>A0AA42DP10</accession>
<dbReference type="EMBL" id="JAQIFT010000049">
    <property type="protein sequence ID" value="MDA3732629.1"/>
    <property type="molecule type" value="Genomic_DNA"/>
</dbReference>
<feature type="domain" description="Ribosomal protein eL8/eL30/eS12/Gadd45" evidence="1">
    <location>
        <begin position="6"/>
        <end position="92"/>
    </location>
</feature>
<comment type="caution">
    <text evidence="2">The sequence shown here is derived from an EMBL/GenBank/DDBJ whole genome shotgun (WGS) entry which is preliminary data.</text>
</comment>
<name>A0AA42DP10_9FIRM</name>
<proteinExistence type="predicted"/>
<organism evidence="2 3">
    <name type="scientific">Holtiella tumoricola</name>
    <dbReference type="NCBI Taxonomy" id="3018743"/>
    <lineage>
        <taxon>Bacteria</taxon>
        <taxon>Bacillati</taxon>
        <taxon>Bacillota</taxon>
        <taxon>Clostridia</taxon>
        <taxon>Lachnospirales</taxon>
        <taxon>Cellulosilyticaceae</taxon>
        <taxon>Holtiella</taxon>
    </lineage>
</organism>
<dbReference type="InterPro" id="IPR029064">
    <property type="entry name" value="Ribosomal_eL30-like_sf"/>
</dbReference>
<gene>
    <name evidence="2" type="ORF">PBV87_14140</name>
</gene>
<dbReference type="Proteomes" id="UP001169242">
    <property type="component" value="Unassembled WGS sequence"/>
</dbReference>
<dbReference type="Gene3D" id="3.30.1330.30">
    <property type="match status" value="1"/>
</dbReference>
<dbReference type="SUPFAM" id="SSF55315">
    <property type="entry name" value="L30e-like"/>
    <property type="match status" value="1"/>
</dbReference>
<protein>
    <submittedName>
        <fullName evidence="2">Ribosomal L7Ae/L30e/S12e/Gadd45 family protein</fullName>
    </submittedName>
</protein>
<reference evidence="2" key="1">
    <citation type="journal article" date="2023" name="Int. J. Syst. Evol. Microbiol.">
        <title>&lt;i&gt;Holtiella tumoricola&lt;/i&gt; gen. nov. sp. nov., isolated from a human clinical sample.</title>
        <authorList>
            <person name="Allen-Vercoe E."/>
            <person name="Daigneault M.C."/>
            <person name="Vancuren S.J."/>
            <person name="Cochrane K."/>
            <person name="O'Neal L.L."/>
            <person name="Sankaranarayanan K."/>
            <person name="Lawson P.A."/>
        </authorList>
    </citation>
    <scope>NUCLEOTIDE SEQUENCE</scope>
    <source>
        <strain evidence="2">CC70A</strain>
    </source>
</reference>
<evidence type="ECO:0000259" key="1">
    <source>
        <dbReference type="Pfam" id="PF01248"/>
    </source>
</evidence>
<dbReference type="Pfam" id="PF01248">
    <property type="entry name" value="Ribosomal_L7Ae"/>
    <property type="match status" value="1"/>
</dbReference>
<evidence type="ECO:0000313" key="3">
    <source>
        <dbReference type="Proteomes" id="UP001169242"/>
    </source>
</evidence>
<dbReference type="RefSeq" id="WP_053983893.1">
    <property type="nucleotide sequence ID" value="NZ_JAQIFT010000049.1"/>
</dbReference>
<sequence length="103" mass="11742">MNNPRIYQLIGLCQKARHLISGEFAVKQAVLSEQVKLVIVTEDASKNTLKLFTDKCSYRQIPFFVWGDRNELGRMLGKETRVVIGIKDEKLAEKITEMIKSDG</sequence>
<evidence type="ECO:0000313" key="2">
    <source>
        <dbReference type="EMBL" id="MDA3732629.1"/>
    </source>
</evidence>